<evidence type="ECO:0000256" key="2">
    <source>
        <dbReference type="ARBA" id="ARBA00023125"/>
    </source>
</evidence>
<dbReference type="GO" id="GO:0003700">
    <property type="term" value="F:DNA-binding transcription factor activity"/>
    <property type="evidence" value="ECO:0007669"/>
    <property type="project" value="TreeGrafter"/>
</dbReference>
<gene>
    <name evidence="6" type="ORF">BBK82_05575</name>
</gene>
<keyword evidence="2 4" id="KW-0238">DNA-binding</keyword>
<accession>A0A1B2HD14</accession>
<evidence type="ECO:0000256" key="3">
    <source>
        <dbReference type="ARBA" id="ARBA00023163"/>
    </source>
</evidence>
<proteinExistence type="predicted"/>
<evidence type="ECO:0000256" key="1">
    <source>
        <dbReference type="ARBA" id="ARBA00023015"/>
    </source>
</evidence>
<dbReference type="PROSITE" id="PS50977">
    <property type="entry name" value="HTH_TETR_2"/>
    <property type="match status" value="1"/>
</dbReference>
<dbReference type="EMBL" id="CP016793">
    <property type="protein sequence ID" value="ANZ35627.1"/>
    <property type="molecule type" value="Genomic_DNA"/>
</dbReference>
<feature type="domain" description="HTH tetR-type" evidence="5">
    <location>
        <begin position="10"/>
        <end position="70"/>
    </location>
</feature>
<keyword evidence="7" id="KW-1185">Reference proteome</keyword>
<dbReference type="Pfam" id="PF00440">
    <property type="entry name" value="TetR_N"/>
    <property type="match status" value="1"/>
</dbReference>
<dbReference type="SUPFAM" id="SSF46689">
    <property type="entry name" value="Homeodomain-like"/>
    <property type="match status" value="1"/>
</dbReference>
<sequence length="202" mass="20975">MRLTRAQARQRNHDALVAAAVTEMADKGYAAARLEDIAERAELTTGAIYSIFGSKQDLLVAAVGRLADDVGAELTSVVGNELTLVDALGAIASAYHRAAAGPAARQRLAFELELLSLVLRDPAAGREVLGAALWRTENLLAGLLTGRRTTTGAETTAAQARQLAPAVASLLGGLVQRATVEPGSVTEDYCVRAAVALASLVT</sequence>
<organism evidence="6 7">
    <name type="scientific">Lentzea guizhouensis</name>
    <dbReference type="NCBI Taxonomy" id="1586287"/>
    <lineage>
        <taxon>Bacteria</taxon>
        <taxon>Bacillati</taxon>
        <taxon>Actinomycetota</taxon>
        <taxon>Actinomycetes</taxon>
        <taxon>Pseudonocardiales</taxon>
        <taxon>Pseudonocardiaceae</taxon>
        <taxon>Lentzea</taxon>
    </lineage>
</organism>
<dbReference type="InterPro" id="IPR001647">
    <property type="entry name" value="HTH_TetR"/>
</dbReference>
<dbReference type="PRINTS" id="PR00455">
    <property type="entry name" value="HTHTETR"/>
</dbReference>
<keyword evidence="1" id="KW-0805">Transcription regulation</keyword>
<dbReference type="GO" id="GO:0000976">
    <property type="term" value="F:transcription cis-regulatory region binding"/>
    <property type="evidence" value="ECO:0007669"/>
    <property type="project" value="TreeGrafter"/>
</dbReference>
<dbReference type="InterPro" id="IPR050109">
    <property type="entry name" value="HTH-type_TetR-like_transc_reg"/>
</dbReference>
<dbReference type="OrthoDB" id="4709966at2"/>
<dbReference type="Proteomes" id="UP000093053">
    <property type="component" value="Chromosome"/>
</dbReference>
<dbReference type="InterPro" id="IPR009057">
    <property type="entry name" value="Homeodomain-like_sf"/>
</dbReference>
<dbReference type="RefSeq" id="WP_065914037.1">
    <property type="nucleotide sequence ID" value="NZ_CP016793.1"/>
</dbReference>
<evidence type="ECO:0000259" key="5">
    <source>
        <dbReference type="PROSITE" id="PS50977"/>
    </source>
</evidence>
<name>A0A1B2HD14_9PSEU</name>
<reference evidence="6 7" key="1">
    <citation type="submission" date="2016-07" db="EMBL/GenBank/DDBJ databases">
        <title>Complete genome sequence of the Lentzea guizhouensis DHS C013.</title>
        <authorList>
            <person name="Cao C."/>
        </authorList>
    </citation>
    <scope>NUCLEOTIDE SEQUENCE [LARGE SCALE GENOMIC DNA]</scope>
    <source>
        <strain evidence="6 7">DHS C013</strain>
    </source>
</reference>
<dbReference type="PANTHER" id="PTHR30055:SF234">
    <property type="entry name" value="HTH-TYPE TRANSCRIPTIONAL REGULATOR BETI"/>
    <property type="match status" value="1"/>
</dbReference>
<dbReference type="PANTHER" id="PTHR30055">
    <property type="entry name" value="HTH-TYPE TRANSCRIPTIONAL REGULATOR RUTR"/>
    <property type="match status" value="1"/>
</dbReference>
<dbReference type="AlphaFoldDB" id="A0A1B2HD14"/>
<evidence type="ECO:0000313" key="6">
    <source>
        <dbReference type="EMBL" id="ANZ35627.1"/>
    </source>
</evidence>
<dbReference type="Gene3D" id="1.10.357.10">
    <property type="entry name" value="Tetracycline Repressor, domain 2"/>
    <property type="match status" value="1"/>
</dbReference>
<dbReference type="KEGG" id="led:BBK82_05575"/>
<protein>
    <recommendedName>
        <fullName evidence="5">HTH tetR-type domain-containing protein</fullName>
    </recommendedName>
</protein>
<evidence type="ECO:0000313" key="7">
    <source>
        <dbReference type="Proteomes" id="UP000093053"/>
    </source>
</evidence>
<feature type="DNA-binding region" description="H-T-H motif" evidence="4">
    <location>
        <begin position="33"/>
        <end position="52"/>
    </location>
</feature>
<evidence type="ECO:0000256" key="4">
    <source>
        <dbReference type="PROSITE-ProRule" id="PRU00335"/>
    </source>
</evidence>
<keyword evidence="3" id="KW-0804">Transcription</keyword>